<gene>
    <name evidence="5" type="ORF">N7494_013135</name>
</gene>
<protein>
    <recommendedName>
        <fullName evidence="7">FAD-binding domain-containing protein</fullName>
    </recommendedName>
</protein>
<comment type="caution">
    <text evidence="5">The sequence shown here is derived from an EMBL/GenBank/DDBJ whole genome shotgun (WGS) entry which is preliminary data.</text>
</comment>
<evidence type="ECO:0000259" key="4">
    <source>
        <dbReference type="Pfam" id="PF22607"/>
    </source>
</evidence>
<dbReference type="InterPro" id="IPR054707">
    <property type="entry name" value="DhpH_subs-bd"/>
</dbReference>
<dbReference type="Gene3D" id="3.30.9.60">
    <property type="match status" value="1"/>
</dbReference>
<evidence type="ECO:0000313" key="5">
    <source>
        <dbReference type="EMBL" id="KAJ5526485.1"/>
    </source>
</evidence>
<accession>A0AAD6CPK0</accession>
<dbReference type="AlphaFoldDB" id="A0AAD6CPK0"/>
<dbReference type="GO" id="GO:0016491">
    <property type="term" value="F:oxidoreductase activity"/>
    <property type="evidence" value="ECO:0007669"/>
    <property type="project" value="UniProtKB-KW"/>
</dbReference>
<feature type="domain" description="FAD-dependent oxidoreductase 2 FAD-binding" evidence="3">
    <location>
        <begin position="10"/>
        <end position="48"/>
    </location>
</feature>
<dbReference type="Proteomes" id="UP001220324">
    <property type="component" value="Unassembled WGS sequence"/>
</dbReference>
<evidence type="ECO:0000256" key="1">
    <source>
        <dbReference type="ARBA" id="ARBA00022630"/>
    </source>
</evidence>
<dbReference type="PRINTS" id="PR00420">
    <property type="entry name" value="RNGMNOXGNASE"/>
</dbReference>
<keyword evidence="6" id="KW-1185">Reference proteome</keyword>
<proteinExistence type="predicted"/>
<organism evidence="5 6">
    <name type="scientific">Penicillium frequentans</name>
    <dbReference type="NCBI Taxonomy" id="3151616"/>
    <lineage>
        <taxon>Eukaryota</taxon>
        <taxon>Fungi</taxon>
        <taxon>Dikarya</taxon>
        <taxon>Ascomycota</taxon>
        <taxon>Pezizomycotina</taxon>
        <taxon>Eurotiomycetes</taxon>
        <taxon>Eurotiomycetidae</taxon>
        <taxon>Eurotiales</taxon>
        <taxon>Aspergillaceae</taxon>
        <taxon>Penicillium</taxon>
    </lineage>
</organism>
<dbReference type="InterPro" id="IPR053212">
    <property type="entry name" value="DHP_3-monooxygenase"/>
</dbReference>
<dbReference type="EMBL" id="JAQIZZ010000008">
    <property type="protein sequence ID" value="KAJ5526485.1"/>
    <property type="molecule type" value="Genomic_DNA"/>
</dbReference>
<evidence type="ECO:0000256" key="2">
    <source>
        <dbReference type="ARBA" id="ARBA00023002"/>
    </source>
</evidence>
<dbReference type="SUPFAM" id="SSF51905">
    <property type="entry name" value="FAD/NAD(P)-binding domain"/>
    <property type="match status" value="1"/>
</dbReference>
<keyword evidence="1" id="KW-0285">Flavoprotein</keyword>
<evidence type="ECO:0000259" key="3">
    <source>
        <dbReference type="Pfam" id="PF00890"/>
    </source>
</evidence>
<keyword evidence="2" id="KW-0560">Oxidoreductase</keyword>
<dbReference type="PANTHER" id="PTHR47469">
    <property type="entry name" value="MONOOXYGENASE-LIKE"/>
    <property type="match status" value="1"/>
</dbReference>
<name>A0AAD6CPK0_9EURO</name>
<evidence type="ECO:0008006" key="7">
    <source>
        <dbReference type="Google" id="ProtNLM"/>
    </source>
</evidence>
<sequence>MASSQPPLNIVVIGGSLAGLMTAVALKQSGHNVTVIEKEDNERESHMAGVCLGPDAVEYLEKYDRIESIFSHQSRRIQALVGNDKLKTFVNGRREITNWDTMYYRLRSNFDGYASDTCPISPSNTPEDGQGVYHTQREVLDIQPEIQPDDEDSGEKKTRMSVTMLDRKSGHKANIQADLVVGADGPDSFVRNKYQSHVERKYVGYIAWRGTVLESEASEETRHLFRRSVTVFMMDKQHCIVYTIPGKNGSLQPGDRYLNFLWYTNETEESLNEILKDGLDGHRHHNIVPSGRVRQDIWAERTKQAEALPLSKPMLEIFLKIKRPFIQVITDFCSHQAAFEDGKVLLVGDGVSLFRPHTAFSGTQAAFHALCTADFVNGKVTRQQWESKVLRYSRLHYLQSNWYGDFYQSSMLTALVAAVRYWTMCGVDRVLSWWSGDAPLLRTGTFKVEEYDDE</sequence>
<dbReference type="InterPro" id="IPR036188">
    <property type="entry name" value="FAD/NAD-bd_sf"/>
</dbReference>
<dbReference type="InterPro" id="IPR003953">
    <property type="entry name" value="FAD-dep_OxRdtase_2_FAD-bd"/>
</dbReference>
<reference evidence="5 6" key="1">
    <citation type="journal article" date="2023" name="IMA Fungus">
        <title>Comparative genomic study of the Penicillium genus elucidates a diverse pangenome and 15 lateral gene transfer events.</title>
        <authorList>
            <person name="Petersen C."/>
            <person name="Sorensen T."/>
            <person name="Nielsen M.R."/>
            <person name="Sondergaard T.E."/>
            <person name="Sorensen J.L."/>
            <person name="Fitzpatrick D.A."/>
            <person name="Frisvad J.C."/>
            <person name="Nielsen K.L."/>
        </authorList>
    </citation>
    <scope>NUCLEOTIDE SEQUENCE [LARGE SCALE GENOMIC DNA]</scope>
    <source>
        <strain evidence="5 6">IBT 35679</strain>
    </source>
</reference>
<dbReference type="Pfam" id="PF00890">
    <property type="entry name" value="FAD_binding_2"/>
    <property type="match status" value="1"/>
</dbReference>
<dbReference type="Gene3D" id="3.50.50.60">
    <property type="entry name" value="FAD/NAD(P)-binding domain"/>
    <property type="match status" value="1"/>
</dbReference>
<dbReference type="SUPFAM" id="SSF54373">
    <property type="entry name" value="FAD-linked reductases, C-terminal domain"/>
    <property type="match status" value="1"/>
</dbReference>
<feature type="domain" description="2,6-dihydroxypyridine 3-monooxygenase substrate binding" evidence="4">
    <location>
        <begin position="202"/>
        <end position="331"/>
    </location>
</feature>
<dbReference type="PANTHER" id="PTHR47469:SF2">
    <property type="entry name" value="OS06G0597600 PROTEIN"/>
    <property type="match status" value="1"/>
</dbReference>
<dbReference type="Pfam" id="PF22607">
    <property type="entry name" value="FAD_binding-like"/>
    <property type="match status" value="1"/>
</dbReference>
<evidence type="ECO:0000313" key="6">
    <source>
        <dbReference type="Proteomes" id="UP001220324"/>
    </source>
</evidence>